<reference evidence="2 3" key="1">
    <citation type="submission" date="2019-08" db="EMBL/GenBank/DDBJ databases">
        <title>Whole genome of Aphis craccivora.</title>
        <authorList>
            <person name="Voronova N.V."/>
            <person name="Shulinski R.S."/>
            <person name="Bandarenka Y.V."/>
            <person name="Zhorov D.G."/>
            <person name="Warner D."/>
        </authorList>
    </citation>
    <scope>NUCLEOTIDE SEQUENCE [LARGE SCALE GENOMIC DNA]</scope>
    <source>
        <strain evidence="2">180601</strain>
        <tissue evidence="2">Whole Body</tissue>
    </source>
</reference>
<dbReference type="AlphaFoldDB" id="A0A6G0YL19"/>
<organism evidence="2 3">
    <name type="scientific">Aphis craccivora</name>
    <name type="common">Cowpea aphid</name>
    <dbReference type="NCBI Taxonomy" id="307492"/>
    <lineage>
        <taxon>Eukaryota</taxon>
        <taxon>Metazoa</taxon>
        <taxon>Ecdysozoa</taxon>
        <taxon>Arthropoda</taxon>
        <taxon>Hexapoda</taxon>
        <taxon>Insecta</taxon>
        <taxon>Pterygota</taxon>
        <taxon>Neoptera</taxon>
        <taxon>Paraneoptera</taxon>
        <taxon>Hemiptera</taxon>
        <taxon>Sternorrhyncha</taxon>
        <taxon>Aphidomorpha</taxon>
        <taxon>Aphidoidea</taxon>
        <taxon>Aphididae</taxon>
        <taxon>Aphidini</taxon>
        <taxon>Aphis</taxon>
        <taxon>Aphis</taxon>
    </lineage>
</organism>
<accession>A0A6G0YL19</accession>
<keyword evidence="3" id="KW-1185">Reference proteome</keyword>
<evidence type="ECO:0000313" key="2">
    <source>
        <dbReference type="EMBL" id="KAF0757630.1"/>
    </source>
</evidence>
<evidence type="ECO:0000256" key="1">
    <source>
        <dbReference type="SAM" id="MobiDB-lite"/>
    </source>
</evidence>
<name>A0A6G0YL19_APHCR</name>
<comment type="caution">
    <text evidence="2">The sequence shown here is derived from an EMBL/GenBank/DDBJ whole genome shotgun (WGS) entry which is preliminary data.</text>
</comment>
<feature type="region of interest" description="Disordered" evidence="1">
    <location>
        <begin position="64"/>
        <end position="90"/>
    </location>
</feature>
<gene>
    <name evidence="2" type="ORF">FWK35_00030248</name>
</gene>
<proteinExistence type="predicted"/>
<protein>
    <submittedName>
        <fullName evidence="2">Uncharacterized protein</fullName>
    </submittedName>
</protein>
<dbReference type="Proteomes" id="UP000478052">
    <property type="component" value="Unassembled WGS sequence"/>
</dbReference>
<evidence type="ECO:0000313" key="3">
    <source>
        <dbReference type="Proteomes" id="UP000478052"/>
    </source>
</evidence>
<sequence length="90" mass="10650">MYGPVYNPDTQVWEGRSNKQIKQLHGKGSITQFVKGARLEWAGHAWRADNSIVKKVLVNNLNRKRPRGRPKQRWLDTVKRDMKKLRPDWN</sequence>
<dbReference type="EMBL" id="VUJU01003522">
    <property type="protein sequence ID" value="KAF0757630.1"/>
    <property type="molecule type" value="Genomic_DNA"/>
</dbReference>
<dbReference type="OrthoDB" id="7987018at2759"/>
<feature type="compositionally biased region" description="Basic and acidic residues" evidence="1">
    <location>
        <begin position="73"/>
        <end position="90"/>
    </location>
</feature>